<evidence type="ECO:0000256" key="11">
    <source>
        <dbReference type="ARBA" id="ARBA00022777"/>
    </source>
</evidence>
<reference evidence="17" key="1">
    <citation type="submission" date="2020-01" db="EMBL/GenBank/DDBJ databases">
        <authorList>
            <person name="Meier V. D."/>
            <person name="Meier V D."/>
        </authorList>
    </citation>
    <scope>NUCLEOTIDE SEQUENCE</scope>
    <source>
        <strain evidence="17">HLG_WM_MAG_06</strain>
    </source>
</reference>
<keyword evidence="13" id="KW-0630">Potassium</keyword>
<dbReference type="GO" id="GO:0005524">
    <property type="term" value="F:ATP binding"/>
    <property type="evidence" value="ECO:0007669"/>
    <property type="project" value="UniProtKB-KW"/>
</dbReference>
<keyword evidence="14" id="KW-0173">Coenzyme A biosynthesis</keyword>
<dbReference type="NCBIfam" id="TIGR00671">
    <property type="entry name" value="baf"/>
    <property type="match status" value="1"/>
</dbReference>
<name>A0A6S6TLA0_9BACT</name>
<dbReference type="SUPFAM" id="SSF53067">
    <property type="entry name" value="Actin-like ATPase domain"/>
    <property type="match status" value="2"/>
</dbReference>
<protein>
    <recommendedName>
        <fullName evidence="16">Type III pantothenate kinase</fullName>
        <ecNumber evidence="7">2.7.1.33</ecNumber>
    </recommendedName>
</protein>
<evidence type="ECO:0000256" key="4">
    <source>
        <dbReference type="ARBA" id="ARBA00004496"/>
    </source>
</evidence>
<evidence type="ECO:0000256" key="10">
    <source>
        <dbReference type="ARBA" id="ARBA00022741"/>
    </source>
</evidence>
<evidence type="ECO:0000256" key="3">
    <source>
        <dbReference type="ARBA" id="ARBA00001972"/>
    </source>
</evidence>
<evidence type="ECO:0000256" key="13">
    <source>
        <dbReference type="ARBA" id="ARBA00022958"/>
    </source>
</evidence>
<dbReference type="Gene3D" id="3.30.420.40">
    <property type="match status" value="2"/>
</dbReference>
<keyword evidence="10" id="KW-0547">Nucleotide-binding</keyword>
<evidence type="ECO:0000256" key="9">
    <source>
        <dbReference type="ARBA" id="ARBA00022679"/>
    </source>
</evidence>
<organism evidence="17">
    <name type="scientific">uncultured Sulfurovum sp</name>
    <dbReference type="NCBI Taxonomy" id="269237"/>
    <lineage>
        <taxon>Bacteria</taxon>
        <taxon>Pseudomonadati</taxon>
        <taxon>Campylobacterota</taxon>
        <taxon>Epsilonproteobacteria</taxon>
        <taxon>Campylobacterales</taxon>
        <taxon>Sulfurovaceae</taxon>
        <taxon>Sulfurovum</taxon>
        <taxon>environmental samples</taxon>
    </lineage>
</organism>
<keyword evidence="12" id="KW-0067">ATP-binding</keyword>
<gene>
    <name evidence="17" type="ORF">HELGO_WM7130</name>
</gene>
<dbReference type="InterPro" id="IPR004619">
    <property type="entry name" value="Type_III_PanK"/>
</dbReference>
<evidence type="ECO:0000256" key="1">
    <source>
        <dbReference type="ARBA" id="ARBA00001206"/>
    </source>
</evidence>
<evidence type="ECO:0000256" key="6">
    <source>
        <dbReference type="ARBA" id="ARBA00011738"/>
    </source>
</evidence>
<comment type="cofactor">
    <cofactor evidence="2">
        <name>K(+)</name>
        <dbReference type="ChEBI" id="CHEBI:29103"/>
    </cofactor>
</comment>
<dbReference type="Pfam" id="PF03309">
    <property type="entry name" value="Pan_kinase"/>
    <property type="match status" value="1"/>
</dbReference>
<comment type="catalytic activity">
    <reaction evidence="1">
        <text>(R)-pantothenate + ATP = (R)-4'-phosphopantothenate + ADP + H(+)</text>
        <dbReference type="Rhea" id="RHEA:16373"/>
        <dbReference type="ChEBI" id="CHEBI:10986"/>
        <dbReference type="ChEBI" id="CHEBI:15378"/>
        <dbReference type="ChEBI" id="CHEBI:29032"/>
        <dbReference type="ChEBI" id="CHEBI:30616"/>
        <dbReference type="ChEBI" id="CHEBI:456216"/>
        <dbReference type="EC" id="2.7.1.33"/>
    </reaction>
</comment>
<dbReference type="EMBL" id="CACVAP010000083">
    <property type="protein sequence ID" value="CAA6815658.1"/>
    <property type="molecule type" value="Genomic_DNA"/>
</dbReference>
<dbReference type="PANTHER" id="PTHR34265:SF1">
    <property type="entry name" value="TYPE III PANTOTHENATE KINASE"/>
    <property type="match status" value="1"/>
</dbReference>
<evidence type="ECO:0000256" key="8">
    <source>
        <dbReference type="ARBA" id="ARBA00022490"/>
    </source>
</evidence>
<dbReference type="AlphaFoldDB" id="A0A6S6TLA0"/>
<comment type="pathway">
    <text evidence="5">Cofactor biosynthesis; coenzyme A biosynthesis; CoA from (R)-pantothenate: step 1/5.</text>
</comment>
<keyword evidence="11 17" id="KW-0418">Kinase</keyword>
<proteinExistence type="inferred from homology"/>
<keyword evidence="8" id="KW-0963">Cytoplasm</keyword>
<dbReference type="GO" id="GO:0004594">
    <property type="term" value="F:pantothenate kinase activity"/>
    <property type="evidence" value="ECO:0007669"/>
    <property type="project" value="UniProtKB-EC"/>
</dbReference>
<evidence type="ECO:0000256" key="15">
    <source>
        <dbReference type="ARBA" id="ARBA00038036"/>
    </source>
</evidence>
<evidence type="ECO:0000256" key="5">
    <source>
        <dbReference type="ARBA" id="ARBA00005225"/>
    </source>
</evidence>
<dbReference type="GO" id="GO:0005737">
    <property type="term" value="C:cytoplasm"/>
    <property type="evidence" value="ECO:0007669"/>
    <property type="project" value="UniProtKB-SubCell"/>
</dbReference>
<dbReference type="EC" id="2.7.1.33" evidence="7"/>
<dbReference type="PANTHER" id="PTHR34265">
    <property type="entry name" value="TYPE III PANTOTHENATE KINASE"/>
    <property type="match status" value="1"/>
</dbReference>
<accession>A0A6S6TLA0</accession>
<dbReference type="GO" id="GO:0015937">
    <property type="term" value="P:coenzyme A biosynthetic process"/>
    <property type="evidence" value="ECO:0007669"/>
    <property type="project" value="UniProtKB-UniPathway"/>
</dbReference>
<comment type="subcellular location">
    <subcellularLocation>
        <location evidence="4">Cytoplasm</location>
    </subcellularLocation>
</comment>
<keyword evidence="9 17" id="KW-0808">Transferase</keyword>
<dbReference type="NCBIfam" id="NF009872">
    <property type="entry name" value="PRK13333.1"/>
    <property type="match status" value="1"/>
</dbReference>
<dbReference type="InterPro" id="IPR043129">
    <property type="entry name" value="ATPase_NBD"/>
</dbReference>
<sequence length="210" mass="23670">MMFTKMQLLADIGNTRIHIYDGKEVIHLSHEEALEQYKDKELKYITVKHQLKEKIKAFENWEDISGFMRIENEYETMGIDRKAMCLSHENGIFVSAGSAITVDVVEQGKYMGGFLLPGLKAYIDAYAAISPALATELNCDISLEALPKTTRDGISFGIIASIKLLIEKYQSDKKLYISGGDGEFLSTFFDNAEFDETLIFQGMKNALEKV</sequence>
<comment type="cofactor">
    <cofactor evidence="3">
        <name>NH4(+)</name>
        <dbReference type="ChEBI" id="CHEBI:28938"/>
    </cofactor>
</comment>
<evidence type="ECO:0000313" key="17">
    <source>
        <dbReference type="EMBL" id="CAA6815658.1"/>
    </source>
</evidence>
<comment type="subunit">
    <text evidence="6">Homodimer.</text>
</comment>
<evidence type="ECO:0000256" key="7">
    <source>
        <dbReference type="ARBA" id="ARBA00012102"/>
    </source>
</evidence>
<comment type="similarity">
    <text evidence="15">Belongs to the type III pantothenate kinase family.</text>
</comment>
<dbReference type="UniPathway" id="UPA00241">
    <property type="reaction ID" value="UER00352"/>
</dbReference>
<evidence type="ECO:0000256" key="16">
    <source>
        <dbReference type="ARBA" id="ARBA00040883"/>
    </source>
</evidence>
<evidence type="ECO:0000256" key="12">
    <source>
        <dbReference type="ARBA" id="ARBA00022840"/>
    </source>
</evidence>
<evidence type="ECO:0000256" key="14">
    <source>
        <dbReference type="ARBA" id="ARBA00022993"/>
    </source>
</evidence>
<evidence type="ECO:0000256" key="2">
    <source>
        <dbReference type="ARBA" id="ARBA00001958"/>
    </source>
</evidence>